<dbReference type="InterPro" id="IPR001313">
    <property type="entry name" value="Pumilio_RNA-bd_rpt"/>
</dbReference>
<dbReference type="Pfam" id="PF00806">
    <property type="entry name" value="PUF"/>
    <property type="match status" value="3"/>
</dbReference>
<dbReference type="GO" id="GO:0010608">
    <property type="term" value="P:post-transcriptional regulation of gene expression"/>
    <property type="evidence" value="ECO:0000318"/>
    <property type="project" value="GO_Central"/>
</dbReference>
<dbReference type="HOGENOM" id="CLU_491230_0_0_1"/>
<feature type="compositionally biased region" description="Low complexity" evidence="4">
    <location>
        <begin position="1"/>
        <end position="22"/>
    </location>
</feature>
<feature type="region of interest" description="Disordered" evidence="4">
    <location>
        <begin position="1"/>
        <end position="28"/>
    </location>
</feature>
<evidence type="ECO:0000256" key="2">
    <source>
        <dbReference type="ARBA" id="ARBA00022845"/>
    </source>
</evidence>
<dbReference type="OrthoDB" id="677338at2759"/>
<keyword evidence="8" id="KW-1185">Reference proteome</keyword>
<evidence type="ECO:0000313" key="7">
    <source>
        <dbReference type="EnsemblPlants" id="KQK23167"/>
    </source>
</evidence>
<sequence length="555" mass="62267">MDPGKQKQSAAAATDDATNNKSSPDADAALASYMQKAMRVDDLTLEETQQAAQQGYYPYYVAPTSLSLARPWAPQRQAIPHNPPLPQDLQVTRRFWPQTPPPPQPEPSEASRSSPGGFSVIGAYQYQSQSVASSSQPPPYTLSASQYYQPFASLPSAAASASSSSTNNADQAQYYLVPVPAAAAHYQYQSGEASYAPDDFFLEPNQIQMRPRQTAQGALRLPDSPERVVRLLQDGDERTRQSVLHAVRSLVHAFMDSEEGHEVFVALLRACWDRPDELKAIVDAAVPPRPSYYSYGKPSLLLRASKHEYYWDASLKELITAVARHPDDLCPTLLQGLLSEGLLEHAKGEQLVQHCFATMRYEDTRILLRTAHYQFNSLLKSSLGSKCLVECFANARDKELRDFQQRLLADAVNIATGEYSNYFVQHALDHGSSDEFKQGLIEQLMADVEHLSLNQYGSYVVEKCLKNTGLLYRVLLAFLRLNPDQLANLVMGKYANYVVQKLLHNGRYRFPSETMMLAQSIERLPENVLENEYAKKVAKMSRKIVSSRRHRQYYG</sequence>
<dbReference type="Gramene" id="KQK23167">
    <property type="protein sequence ID" value="KQK23167"/>
    <property type="gene ID" value="BRADI_1g71630v3"/>
</dbReference>
<gene>
    <name evidence="7" type="primary">LOC104582404</name>
    <name evidence="6" type="ORF">BRADI_1g71630v3</name>
</gene>
<dbReference type="GO" id="GO:0006417">
    <property type="term" value="P:regulation of translation"/>
    <property type="evidence" value="ECO:0007669"/>
    <property type="project" value="UniProtKB-KW"/>
</dbReference>
<evidence type="ECO:0000313" key="6">
    <source>
        <dbReference type="EMBL" id="KQK23167.1"/>
    </source>
</evidence>
<feature type="repeat" description="Pumilio" evidence="3">
    <location>
        <begin position="443"/>
        <end position="480"/>
    </location>
</feature>
<dbReference type="PROSITE" id="PS50303">
    <property type="entry name" value="PUM_HD"/>
    <property type="match status" value="1"/>
</dbReference>
<dbReference type="InterPro" id="IPR033133">
    <property type="entry name" value="PUM-HD"/>
</dbReference>
<dbReference type="GO" id="GO:0003729">
    <property type="term" value="F:mRNA binding"/>
    <property type="evidence" value="ECO:0000318"/>
    <property type="project" value="GO_Central"/>
</dbReference>
<dbReference type="SUPFAM" id="SSF48371">
    <property type="entry name" value="ARM repeat"/>
    <property type="match status" value="1"/>
</dbReference>
<dbReference type="RefSeq" id="XP_010230228.1">
    <property type="nucleotide sequence ID" value="XM_010231926.3"/>
</dbReference>
<evidence type="ECO:0000256" key="1">
    <source>
        <dbReference type="ARBA" id="ARBA00022737"/>
    </source>
</evidence>
<evidence type="ECO:0000256" key="3">
    <source>
        <dbReference type="PROSITE-ProRule" id="PRU00317"/>
    </source>
</evidence>
<dbReference type="AlphaFoldDB" id="I1H8P1"/>
<feature type="repeat" description="Pumilio" evidence="3">
    <location>
        <begin position="406"/>
        <end position="442"/>
    </location>
</feature>
<feature type="region of interest" description="Disordered" evidence="4">
    <location>
        <begin position="94"/>
        <end position="116"/>
    </location>
</feature>
<dbReference type="FunCoup" id="I1H8P1">
    <property type="interactions" value="801"/>
</dbReference>
<evidence type="ECO:0000259" key="5">
    <source>
        <dbReference type="PROSITE" id="PS50303"/>
    </source>
</evidence>
<dbReference type="SMART" id="SM00025">
    <property type="entry name" value="Pumilio"/>
    <property type="match status" value="3"/>
</dbReference>
<dbReference type="GO" id="GO:0005737">
    <property type="term" value="C:cytoplasm"/>
    <property type="evidence" value="ECO:0000318"/>
    <property type="project" value="GO_Central"/>
</dbReference>
<proteinExistence type="predicted"/>
<dbReference type="EMBL" id="CM000880">
    <property type="protein sequence ID" value="KQK23167.1"/>
    <property type="molecule type" value="Genomic_DNA"/>
</dbReference>
<dbReference type="KEGG" id="bdi:104582404"/>
<dbReference type="PROSITE" id="PS50302">
    <property type="entry name" value="PUM"/>
    <property type="match status" value="2"/>
</dbReference>
<dbReference type="OMA" id="ECFANAR"/>
<evidence type="ECO:0000256" key="4">
    <source>
        <dbReference type="SAM" id="MobiDB-lite"/>
    </source>
</evidence>
<dbReference type="Gene3D" id="1.25.10.10">
    <property type="entry name" value="Leucine-rich Repeat Variant"/>
    <property type="match status" value="1"/>
</dbReference>
<evidence type="ECO:0000313" key="8">
    <source>
        <dbReference type="Proteomes" id="UP000008810"/>
    </source>
</evidence>
<dbReference type="Proteomes" id="UP000008810">
    <property type="component" value="Chromosome 1"/>
</dbReference>
<keyword evidence="1" id="KW-0677">Repeat</keyword>
<reference evidence="6" key="2">
    <citation type="submission" date="2017-06" db="EMBL/GenBank/DDBJ databases">
        <title>WGS assembly of Brachypodium distachyon.</title>
        <authorList>
            <consortium name="The International Brachypodium Initiative"/>
            <person name="Lucas S."/>
            <person name="Harmon-Smith M."/>
            <person name="Lail K."/>
            <person name="Tice H."/>
            <person name="Grimwood J."/>
            <person name="Bruce D."/>
            <person name="Barry K."/>
            <person name="Shu S."/>
            <person name="Lindquist E."/>
            <person name="Wang M."/>
            <person name="Pitluck S."/>
            <person name="Vogel J.P."/>
            <person name="Garvin D.F."/>
            <person name="Mockler T.C."/>
            <person name="Schmutz J."/>
            <person name="Rokhsar D."/>
            <person name="Bevan M.W."/>
        </authorList>
    </citation>
    <scope>NUCLEOTIDE SEQUENCE</scope>
    <source>
        <strain evidence="6">Bd21</strain>
    </source>
</reference>
<accession>I1H8P1</accession>
<dbReference type="InterPro" id="IPR016024">
    <property type="entry name" value="ARM-type_fold"/>
</dbReference>
<dbReference type="GeneID" id="104582404"/>
<protein>
    <recommendedName>
        <fullName evidence="5">PUM-HD domain-containing protein</fullName>
    </recommendedName>
</protein>
<dbReference type="SMR" id="I1H8P1"/>
<dbReference type="STRING" id="15368.I1H8P1"/>
<reference evidence="7" key="3">
    <citation type="submission" date="2018-08" db="UniProtKB">
        <authorList>
            <consortium name="EnsemblPlants"/>
        </authorList>
    </citation>
    <scope>IDENTIFICATION</scope>
    <source>
        <strain evidence="7">cv. Bd21</strain>
    </source>
</reference>
<reference evidence="6 7" key="1">
    <citation type="journal article" date="2010" name="Nature">
        <title>Genome sequencing and analysis of the model grass Brachypodium distachyon.</title>
        <authorList>
            <consortium name="International Brachypodium Initiative"/>
        </authorList>
    </citation>
    <scope>NUCLEOTIDE SEQUENCE [LARGE SCALE GENOMIC DNA]</scope>
    <source>
        <strain evidence="6 7">Bd21</strain>
    </source>
</reference>
<feature type="domain" description="PUM-HD" evidence="5">
    <location>
        <begin position="224"/>
        <end position="545"/>
    </location>
</feature>
<dbReference type="EnsemblPlants" id="KQK23167">
    <property type="protein sequence ID" value="KQK23167"/>
    <property type="gene ID" value="BRADI_1g71630v3"/>
</dbReference>
<dbReference type="PANTHER" id="PTHR12537">
    <property type="entry name" value="RNA BINDING PROTEIN PUMILIO-RELATED"/>
    <property type="match status" value="1"/>
</dbReference>
<dbReference type="eggNOG" id="KOG1488">
    <property type="taxonomic scope" value="Eukaryota"/>
</dbReference>
<name>I1H8P1_BRADI</name>
<dbReference type="PANTHER" id="PTHR12537:SF194">
    <property type="entry name" value="PUM-HD DOMAIN-CONTAINING PROTEIN"/>
    <property type="match status" value="1"/>
</dbReference>
<organism evidence="6">
    <name type="scientific">Brachypodium distachyon</name>
    <name type="common">Purple false brome</name>
    <name type="synonym">Trachynia distachya</name>
    <dbReference type="NCBI Taxonomy" id="15368"/>
    <lineage>
        <taxon>Eukaryota</taxon>
        <taxon>Viridiplantae</taxon>
        <taxon>Streptophyta</taxon>
        <taxon>Embryophyta</taxon>
        <taxon>Tracheophyta</taxon>
        <taxon>Spermatophyta</taxon>
        <taxon>Magnoliopsida</taxon>
        <taxon>Liliopsida</taxon>
        <taxon>Poales</taxon>
        <taxon>Poaceae</taxon>
        <taxon>BOP clade</taxon>
        <taxon>Pooideae</taxon>
        <taxon>Stipodae</taxon>
        <taxon>Brachypodieae</taxon>
        <taxon>Brachypodium</taxon>
    </lineage>
</organism>
<dbReference type="InterPro" id="IPR011989">
    <property type="entry name" value="ARM-like"/>
</dbReference>
<keyword evidence="2" id="KW-0810">Translation regulation</keyword>